<dbReference type="RefSeq" id="WP_183213532.1">
    <property type="nucleotide sequence ID" value="NZ_JACHOR010000003.1"/>
</dbReference>
<sequence length="215" mass="23990">MDRYRGGRNGRRQSLIDPIKISDFPIASSARDQNIRPVMSGREFAREFVQREIQTLACELGLIDRVQKEPGWRARPDPGFELLVILVGEDVLEASISDHLYRAKEGECAVPSQTFDLFFELACLAAAGFSQNDDARNFEEFGPGFRPGHLTPPGLNEVGRDLLVPVDRGEDPINGTIDAHLKTPGRSMPTARPELFRIIDNQRHPVLEKRSPSSG</sequence>
<keyword evidence="2" id="KW-1185">Reference proteome</keyword>
<reference evidence="1 2" key="1">
    <citation type="submission" date="2020-08" db="EMBL/GenBank/DDBJ databases">
        <title>Genomic Encyclopedia of Type Strains, Phase IV (KMG-IV): sequencing the most valuable type-strain genomes for metagenomic binning, comparative biology and taxonomic classification.</title>
        <authorList>
            <person name="Goeker M."/>
        </authorList>
    </citation>
    <scope>NUCLEOTIDE SEQUENCE [LARGE SCALE GENOMIC DNA]</scope>
    <source>
        <strain evidence="1 2">DSM 4737</strain>
    </source>
</reference>
<protein>
    <submittedName>
        <fullName evidence="1">Uncharacterized protein</fullName>
    </submittedName>
</protein>
<evidence type="ECO:0000313" key="1">
    <source>
        <dbReference type="EMBL" id="MBB5746581.1"/>
    </source>
</evidence>
<accession>A0A7W9CJA1</accession>
<name>A0A7W9CJA1_9CAUL</name>
<comment type="caution">
    <text evidence="1">The sequence shown here is derived from an EMBL/GenBank/DDBJ whole genome shotgun (WGS) entry which is preliminary data.</text>
</comment>
<evidence type="ECO:0000313" key="2">
    <source>
        <dbReference type="Proteomes" id="UP000545037"/>
    </source>
</evidence>
<gene>
    <name evidence="1" type="ORF">GGR13_002185</name>
</gene>
<proteinExistence type="predicted"/>
<organism evidence="1 2">
    <name type="scientific">Brevundimonas variabilis</name>
    <dbReference type="NCBI Taxonomy" id="74312"/>
    <lineage>
        <taxon>Bacteria</taxon>
        <taxon>Pseudomonadati</taxon>
        <taxon>Pseudomonadota</taxon>
        <taxon>Alphaproteobacteria</taxon>
        <taxon>Caulobacterales</taxon>
        <taxon>Caulobacteraceae</taxon>
        <taxon>Brevundimonas</taxon>
    </lineage>
</organism>
<dbReference type="EMBL" id="JACHOR010000003">
    <property type="protein sequence ID" value="MBB5746581.1"/>
    <property type="molecule type" value="Genomic_DNA"/>
</dbReference>
<dbReference type="AlphaFoldDB" id="A0A7W9CJA1"/>
<dbReference type="Proteomes" id="UP000545037">
    <property type="component" value="Unassembled WGS sequence"/>
</dbReference>